<reference evidence="2 3" key="1">
    <citation type="journal article" date="2016" name="Nat. Commun.">
        <title>Thousands of microbial genomes shed light on interconnected biogeochemical processes in an aquifer system.</title>
        <authorList>
            <person name="Anantharaman K."/>
            <person name="Brown C.T."/>
            <person name="Hug L.A."/>
            <person name="Sharon I."/>
            <person name="Castelle C.J."/>
            <person name="Probst A.J."/>
            <person name="Thomas B.C."/>
            <person name="Singh A."/>
            <person name="Wilkins M.J."/>
            <person name="Karaoz U."/>
            <person name="Brodie E.L."/>
            <person name="Williams K.H."/>
            <person name="Hubbard S.S."/>
            <person name="Banfield J.F."/>
        </authorList>
    </citation>
    <scope>NUCLEOTIDE SEQUENCE [LARGE SCALE GENOMIC DNA]</scope>
</reference>
<gene>
    <name evidence="2" type="ORF">A2140_04035</name>
</gene>
<proteinExistence type="predicted"/>
<keyword evidence="1" id="KW-1133">Transmembrane helix</keyword>
<comment type="caution">
    <text evidence="2">The sequence shown here is derived from an EMBL/GenBank/DDBJ whole genome shotgun (WGS) entry which is preliminary data.</text>
</comment>
<evidence type="ECO:0000313" key="2">
    <source>
        <dbReference type="EMBL" id="OGI38833.1"/>
    </source>
</evidence>
<dbReference type="Gene3D" id="3.40.1260.10">
    <property type="entry name" value="DsrEFH-like"/>
    <property type="match status" value="1"/>
</dbReference>
<feature type="non-terminal residue" evidence="2">
    <location>
        <position position="1"/>
    </location>
</feature>
<dbReference type="EMBL" id="MFSQ01000112">
    <property type="protein sequence ID" value="OGI38833.1"/>
    <property type="molecule type" value="Genomic_DNA"/>
</dbReference>
<feature type="transmembrane region" description="Helical" evidence="1">
    <location>
        <begin position="47"/>
        <end position="69"/>
    </location>
</feature>
<sequence>SRLLLALNSNEALNREVCELRKVRDLVRLAYPEPAATHSRRARQAGFNLAAIAATVATLALGMIVGWFLHTGISGNTGAVATTTGVPAASIHLASATPVRYPSRIILHVSNSDPKRLAGVLNDIDGLLRYYKTINQNVRVEVVTNGEGLALLRADISPHARRIARLQEQHDNLAFVACQNTIDRLAREKGITARLLPGVVIIDSGVAQLMRRQNQGWAYIQA</sequence>
<dbReference type="Proteomes" id="UP000178379">
    <property type="component" value="Unassembled WGS sequence"/>
</dbReference>
<evidence type="ECO:0000313" key="3">
    <source>
        <dbReference type="Proteomes" id="UP000178379"/>
    </source>
</evidence>
<dbReference type="AlphaFoldDB" id="A0A1F6T104"/>
<dbReference type="SUPFAM" id="SSF75169">
    <property type="entry name" value="DsrEFH-like"/>
    <property type="match status" value="1"/>
</dbReference>
<evidence type="ECO:0000256" key="1">
    <source>
        <dbReference type="SAM" id="Phobius"/>
    </source>
</evidence>
<protein>
    <submittedName>
        <fullName evidence="2">Uncharacterized protein</fullName>
    </submittedName>
</protein>
<dbReference type="InterPro" id="IPR027396">
    <property type="entry name" value="DsrEFH-like"/>
</dbReference>
<accession>A0A1F6T104</accession>
<dbReference type="PANTHER" id="PTHR37691">
    <property type="entry name" value="BLR3518 PROTEIN"/>
    <property type="match status" value="1"/>
</dbReference>
<organism evidence="2 3">
    <name type="scientific">Candidatus Muproteobacteria bacterium RBG_16_62_13</name>
    <dbReference type="NCBI Taxonomy" id="1817756"/>
    <lineage>
        <taxon>Bacteria</taxon>
        <taxon>Pseudomonadati</taxon>
        <taxon>Pseudomonadota</taxon>
        <taxon>Candidatus Muproteobacteria</taxon>
    </lineage>
</organism>
<dbReference type="PANTHER" id="PTHR37691:SF1">
    <property type="entry name" value="BLR3518 PROTEIN"/>
    <property type="match status" value="1"/>
</dbReference>
<name>A0A1F6T104_9PROT</name>
<keyword evidence="1" id="KW-0472">Membrane</keyword>
<keyword evidence="1" id="KW-0812">Transmembrane</keyword>